<feature type="non-terminal residue" evidence="7">
    <location>
        <position position="1"/>
    </location>
</feature>
<dbReference type="CDD" id="cd11282">
    <property type="entry name" value="ADF_coactosin_like"/>
    <property type="match status" value="1"/>
</dbReference>
<protein>
    <submittedName>
        <fullName evidence="7">Unplaced genomic scaffold SPHSTscaffold_104, whole genome shotgun sequence</fullName>
    </submittedName>
</protein>
<dbReference type="GO" id="GO:0005884">
    <property type="term" value="C:actin filament"/>
    <property type="evidence" value="ECO:0007669"/>
    <property type="project" value="TreeGrafter"/>
</dbReference>
<dbReference type="SUPFAM" id="SSF55753">
    <property type="entry name" value="Actin depolymerizing proteins"/>
    <property type="match status" value="1"/>
</dbReference>
<evidence type="ECO:0000256" key="2">
    <source>
        <dbReference type="ARBA" id="ARBA00022490"/>
    </source>
</evidence>
<proteinExistence type="inferred from homology"/>
<keyword evidence="4" id="KW-0206">Cytoskeleton</keyword>
<dbReference type="GO" id="GO:0030833">
    <property type="term" value="P:regulation of actin filament polymerization"/>
    <property type="evidence" value="ECO:0007669"/>
    <property type="project" value="TreeGrafter"/>
</dbReference>
<evidence type="ECO:0000256" key="3">
    <source>
        <dbReference type="ARBA" id="ARBA00023203"/>
    </source>
</evidence>
<evidence type="ECO:0000256" key="1">
    <source>
        <dbReference type="ARBA" id="ARBA00004245"/>
    </source>
</evidence>
<comment type="similarity">
    <text evidence="5">Belongs to the actin-binding proteins ADF family. Coactosin subfamily.</text>
</comment>
<gene>
    <name evidence="7" type="ORF">M422DRAFT_212297</name>
</gene>
<dbReference type="SMART" id="SM00102">
    <property type="entry name" value="ADF"/>
    <property type="match status" value="1"/>
</dbReference>
<evidence type="ECO:0000256" key="5">
    <source>
        <dbReference type="ARBA" id="ARBA00038052"/>
    </source>
</evidence>
<evidence type="ECO:0000313" key="7">
    <source>
        <dbReference type="EMBL" id="KIJ36344.1"/>
    </source>
</evidence>
<dbReference type="Gene3D" id="3.40.20.10">
    <property type="entry name" value="Severin"/>
    <property type="match status" value="1"/>
</dbReference>
<dbReference type="GO" id="GO:0051015">
    <property type="term" value="F:actin filament binding"/>
    <property type="evidence" value="ECO:0007669"/>
    <property type="project" value="TreeGrafter"/>
</dbReference>
<keyword evidence="8" id="KW-1185">Reference proteome</keyword>
<dbReference type="GO" id="GO:0030864">
    <property type="term" value="C:cortical actin cytoskeleton"/>
    <property type="evidence" value="ECO:0007669"/>
    <property type="project" value="TreeGrafter"/>
</dbReference>
<dbReference type="FunFam" id="3.40.20.10:FF:000018">
    <property type="entry name" value="Coactosin-like 1"/>
    <property type="match status" value="1"/>
</dbReference>
<name>A0A0C9UNA9_SPHS4</name>
<keyword evidence="3" id="KW-0009">Actin-binding</keyword>
<dbReference type="PROSITE" id="PS51263">
    <property type="entry name" value="ADF_H"/>
    <property type="match status" value="1"/>
</dbReference>
<dbReference type="AlphaFoldDB" id="A0A0C9UNA9"/>
<dbReference type="Pfam" id="PF00241">
    <property type="entry name" value="Cofilin_ADF"/>
    <property type="match status" value="1"/>
</dbReference>
<organism evidence="7 8">
    <name type="scientific">Sphaerobolus stellatus (strain SS14)</name>
    <dbReference type="NCBI Taxonomy" id="990650"/>
    <lineage>
        <taxon>Eukaryota</taxon>
        <taxon>Fungi</taxon>
        <taxon>Dikarya</taxon>
        <taxon>Basidiomycota</taxon>
        <taxon>Agaricomycotina</taxon>
        <taxon>Agaricomycetes</taxon>
        <taxon>Phallomycetidae</taxon>
        <taxon>Geastrales</taxon>
        <taxon>Sphaerobolaceae</taxon>
        <taxon>Sphaerobolus</taxon>
    </lineage>
</organism>
<dbReference type="EMBL" id="KN837179">
    <property type="protein sequence ID" value="KIJ36344.1"/>
    <property type="molecule type" value="Genomic_DNA"/>
</dbReference>
<dbReference type="PANTHER" id="PTHR10829:SF56">
    <property type="entry name" value="ADF-H DOMAIN-CONTAINING PROTEIN"/>
    <property type="match status" value="1"/>
</dbReference>
<accession>A0A0C9UNA9</accession>
<dbReference type="InterPro" id="IPR002108">
    <property type="entry name" value="ADF-H"/>
</dbReference>
<reference evidence="7 8" key="1">
    <citation type="submission" date="2014-06" db="EMBL/GenBank/DDBJ databases">
        <title>Evolutionary Origins and Diversification of the Mycorrhizal Mutualists.</title>
        <authorList>
            <consortium name="DOE Joint Genome Institute"/>
            <consortium name="Mycorrhizal Genomics Consortium"/>
            <person name="Kohler A."/>
            <person name="Kuo A."/>
            <person name="Nagy L.G."/>
            <person name="Floudas D."/>
            <person name="Copeland A."/>
            <person name="Barry K.W."/>
            <person name="Cichocki N."/>
            <person name="Veneault-Fourrey C."/>
            <person name="LaButti K."/>
            <person name="Lindquist E.A."/>
            <person name="Lipzen A."/>
            <person name="Lundell T."/>
            <person name="Morin E."/>
            <person name="Murat C."/>
            <person name="Riley R."/>
            <person name="Ohm R."/>
            <person name="Sun H."/>
            <person name="Tunlid A."/>
            <person name="Henrissat B."/>
            <person name="Grigoriev I.V."/>
            <person name="Hibbett D.S."/>
            <person name="Martin F."/>
        </authorList>
    </citation>
    <scope>NUCLEOTIDE SEQUENCE [LARGE SCALE GENOMIC DNA]</scope>
    <source>
        <strain evidence="7 8">SS14</strain>
    </source>
</reference>
<feature type="domain" description="ADF-H" evidence="6">
    <location>
        <begin position="1"/>
        <end position="133"/>
    </location>
</feature>
<dbReference type="GO" id="GO:0030427">
    <property type="term" value="C:site of polarized growth"/>
    <property type="evidence" value="ECO:0007669"/>
    <property type="project" value="TreeGrafter"/>
</dbReference>
<keyword evidence="2" id="KW-0963">Cytoplasm</keyword>
<comment type="subcellular location">
    <subcellularLocation>
        <location evidence="1">Cytoplasm</location>
        <location evidence="1">Cytoskeleton</location>
    </subcellularLocation>
</comment>
<dbReference type="HOGENOM" id="CLU_129657_0_0_1"/>
<dbReference type="OrthoDB" id="20822at2759"/>
<sequence length="143" mass="15913">MADASATEIAEAYQDVRSNSETDWLLLDYEGDRSDRLVLTATGSGGLEELKEKLDDTHASFAYVRVQYANDKESQREKFVLVIWIGPTVKVMRRAKVSVHSADVKQVLRAYSIDVSANNKDDLNEETIVTRLRAVGGANYDGV</sequence>
<dbReference type="PANTHER" id="PTHR10829">
    <property type="entry name" value="CORTACTIN AND DREBRIN"/>
    <property type="match status" value="1"/>
</dbReference>
<evidence type="ECO:0000259" key="6">
    <source>
        <dbReference type="PROSITE" id="PS51263"/>
    </source>
</evidence>
<evidence type="ECO:0000256" key="4">
    <source>
        <dbReference type="ARBA" id="ARBA00023212"/>
    </source>
</evidence>
<dbReference type="Proteomes" id="UP000054279">
    <property type="component" value="Unassembled WGS sequence"/>
</dbReference>
<dbReference type="InterPro" id="IPR029006">
    <property type="entry name" value="ADF-H/Gelsolin-like_dom_sf"/>
</dbReference>
<evidence type="ECO:0000313" key="8">
    <source>
        <dbReference type="Proteomes" id="UP000054279"/>
    </source>
</evidence>